<dbReference type="AlphaFoldDB" id="A0AAV8UVL3"/>
<evidence type="ECO:0000313" key="2">
    <source>
        <dbReference type="Proteomes" id="UP001157974"/>
    </source>
</evidence>
<comment type="caution">
    <text evidence="1">The sequence shown here is derived from an EMBL/GenBank/DDBJ whole genome shotgun (WGS) entry which is preliminary data.</text>
</comment>
<evidence type="ECO:0000313" key="1">
    <source>
        <dbReference type="EMBL" id="KAJ8905593.1"/>
    </source>
</evidence>
<proteinExistence type="predicted"/>
<sequence length="296" mass="32674">MRRVRVVPEASDLRQPIHSAHHLEKVVVSLSILRFRKSQEHLPTKTVASLVASPFIIARVQTEFTHRGDGGQHANINDIDCGAVSNQRGTFLVVIINTVCEGNQGAHAEAPGSVAEKEPICNFPQIQQTEYGKAEIGGFLGRFVPSGAEPTSHIGYLIFVMDDSKNASLMSWRSHKARRVTRSVLGAEVLAFVEAVDEAFILRHLINDLIGLTVPIEMYTDSQSIFATVMKANVPQEKRLVIDLASIRESYRNGIIKRIGFVSSKQNLADALTKDVKSERLQDYLATGVLSFDVNE</sequence>
<evidence type="ECO:0008006" key="3">
    <source>
        <dbReference type="Google" id="ProtNLM"/>
    </source>
</evidence>
<reference evidence="1 2" key="1">
    <citation type="journal article" date="2023" name="Nat. Commun.">
        <title>Origin of minicircular mitochondrial genomes in red algae.</title>
        <authorList>
            <person name="Lee Y."/>
            <person name="Cho C.H."/>
            <person name="Lee Y.M."/>
            <person name="Park S.I."/>
            <person name="Yang J.H."/>
            <person name="West J.A."/>
            <person name="Bhattacharya D."/>
            <person name="Yoon H.S."/>
        </authorList>
    </citation>
    <scope>NUCLEOTIDE SEQUENCE [LARGE SCALE GENOMIC DNA]</scope>
    <source>
        <strain evidence="1 2">CCMP1338</strain>
        <tissue evidence="1">Whole cell</tissue>
    </source>
</reference>
<dbReference type="CDD" id="cd09272">
    <property type="entry name" value="RNase_HI_RT_Ty1"/>
    <property type="match status" value="1"/>
</dbReference>
<dbReference type="EMBL" id="JAMWBK010000004">
    <property type="protein sequence ID" value="KAJ8905593.1"/>
    <property type="molecule type" value="Genomic_DNA"/>
</dbReference>
<gene>
    <name evidence="1" type="ORF">NDN08_002100</name>
</gene>
<accession>A0AAV8UVL3</accession>
<dbReference type="Proteomes" id="UP001157974">
    <property type="component" value="Unassembled WGS sequence"/>
</dbReference>
<name>A0AAV8UVL3_9RHOD</name>
<organism evidence="1 2">
    <name type="scientific">Rhodosorus marinus</name>
    <dbReference type="NCBI Taxonomy" id="101924"/>
    <lineage>
        <taxon>Eukaryota</taxon>
        <taxon>Rhodophyta</taxon>
        <taxon>Stylonematophyceae</taxon>
        <taxon>Stylonematales</taxon>
        <taxon>Stylonemataceae</taxon>
        <taxon>Rhodosorus</taxon>
    </lineage>
</organism>
<protein>
    <recommendedName>
        <fullName evidence="3">RNase H type-1 domain-containing protein</fullName>
    </recommendedName>
</protein>
<keyword evidence="2" id="KW-1185">Reference proteome</keyword>